<evidence type="ECO:0000259" key="2">
    <source>
        <dbReference type="Pfam" id="PF12955"/>
    </source>
</evidence>
<dbReference type="InterPro" id="IPR053065">
    <property type="entry name" value="Archenteron_Induction-Rel"/>
</dbReference>
<evidence type="ECO:0000313" key="3">
    <source>
        <dbReference type="EMBL" id="KAK1462472.1"/>
    </source>
</evidence>
<sequence>MEVGKVAVDERRIRAQYNELKVACVTKAPPITSRHFCSVVVHEPWTVGGEECGSFKRARSLPKGSLNCPGSSNSVQAEHCELDILDARRSLVREQQAANSRIHILLPSTTSSPNPHLRAPTTSDDTMKLSVGLAAALTGVATALSSDQPADVYLLQSKQSSSSDIPSLPRQIARLILLQRLSPEGQHASWDLPESISNENAVSYLNEFGKAPQGLFSNVVSTNPSQLVVMLEGITADDAKTLQKSLATSGPSFRVGDAPSITANDMLLANDLPSVGVTAKNCAFDKAINPFAEQCWSGKSSVVRYDTKKDSSILVSLTENATLLKQLAANGEMETIIIAMPESSCNSKLRHWSSKPEELRRRQAEEVMTMTETDDHDPPAPTTPVQSTAPFVGNAERGTIPSCFGSQDACVKATGNCSGHGECLNKYAKADGQSAGKECFSCMCLGTKNETTGSVTHWGGRTCSKIDVSVPFWLFVGFGIAMVGTLTFAIGLLFSVGEEKLPGVIGAGVSKTK</sequence>
<accession>A0AAI9UT87</accession>
<feature type="domain" description="Vacuolar sorting protein Vps3844 C-terminal" evidence="2">
    <location>
        <begin position="403"/>
        <end position="507"/>
    </location>
</feature>
<reference evidence="3" key="1">
    <citation type="submission" date="2016-11" db="EMBL/GenBank/DDBJ databases">
        <title>The genome sequence of Colletotrichum cuscutae.</title>
        <authorList>
            <person name="Baroncelli R."/>
        </authorList>
    </citation>
    <scope>NUCLEOTIDE SEQUENCE</scope>
    <source>
        <strain evidence="3">IMI 304802</strain>
    </source>
</reference>
<dbReference type="Pfam" id="PF12955">
    <property type="entry name" value="Vps3844_C"/>
    <property type="match status" value="1"/>
</dbReference>
<dbReference type="AlphaFoldDB" id="A0AAI9UT87"/>
<dbReference type="PANTHER" id="PTHR36853:SF1">
    <property type="entry name" value="DUF3844 DOMAIN-CONTAINING PROTEIN"/>
    <property type="match status" value="1"/>
</dbReference>
<name>A0AAI9UT87_9PEZI</name>
<keyword evidence="1" id="KW-0472">Membrane</keyword>
<comment type="caution">
    <text evidence="3">The sequence shown here is derived from an EMBL/GenBank/DDBJ whole genome shotgun (WGS) entry which is preliminary data.</text>
</comment>
<dbReference type="EMBL" id="MPDP01000270">
    <property type="protein sequence ID" value="KAK1462472.1"/>
    <property type="molecule type" value="Genomic_DNA"/>
</dbReference>
<protein>
    <recommendedName>
        <fullName evidence="2">Vacuolar sorting protein Vps3844 C-terminal domain-containing protein</fullName>
    </recommendedName>
</protein>
<keyword evidence="1" id="KW-1133">Transmembrane helix</keyword>
<dbReference type="InterPro" id="IPR024382">
    <property type="entry name" value="Vps3844_C"/>
</dbReference>
<dbReference type="Proteomes" id="UP001239213">
    <property type="component" value="Unassembled WGS sequence"/>
</dbReference>
<gene>
    <name evidence="3" type="ORF">CCUS01_08659</name>
</gene>
<feature type="transmembrane region" description="Helical" evidence="1">
    <location>
        <begin position="472"/>
        <end position="494"/>
    </location>
</feature>
<keyword evidence="1" id="KW-0812">Transmembrane</keyword>
<proteinExistence type="predicted"/>
<dbReference type="GO" id="GO:0005783">
    <property type="term" value="C:endoplasmic reticulum"/>
    <property type="evidence" value="ECO:0007669"/>
    <property type="project" value="TreeGrafter"/>
</dbReference>
<dbReference type="PANTHER" id="PTHR36853">
    <property type="entry name" value="EXPRESSED PROTEIN"/>
    <property type="match status" value="1"/>
</dbReference>
<keyword evidence="4" id="KW-1185">Reference proteome</keyword>
<evidence type="ECO:0000256" key="1">
    <source>
        <dbReference type="SAM" id="Phobius"/>
    </source>
</evidence>
<evidence type="ECO:0000313" key="4">
    <source>
        <dbReference type="Proteomes" id="UP001239213"/>
    </source>
</evidence>
<organism evidence="3 4">
    <name type="scientific">Colletotrichum cuscutae</name>
    <dbReference type="NCBI Taxonomy" id="1209917"/>
    <lineage>
        <taxon>Eukaryota</taxon>
        <taxon>Fungi</taxon>
        <taxon>Dikarya</taxon>
        <taxon>Ascomycota</taxon>
        <taxon>Pezizomycotina</taxon>
        <taxon>Sordariomycetes</taxon>
        <taxon>Hypocreomycetidae</taxon>
        <taxon>Glomerellales</taxon>
        <taxon>Glomerellaceae</taxon>
        <taxon>Colletotrichum</taxon>
        <taxon>Colletotrichum acutatum species complex</taxon>
    </lineage>
</organism>